<dbReference type="AlphaFoldDB" id="A0A4Q1JNG8"/>
<evidence type="ECO:0000259" key="4">
    <source>
        <dbReference type="Pfam" id="PF07715"/>
    </source>
</evidence>
<feature type="domain" description="TonB-dependent receptor plug" evidence="4">
    <location>
        <begin position="141"/>
        <end position="247"/>
    </location>
</feature>
<keyword evidence="1 2" id="KW-0472">Membrane</keyword>
<dbReference type="SUPFAM" id="SSF49464">
    <property type="entry name" value="Carboxypeptidase regulatory domain-like"/>
    <property type="match status" value="1"/>
</dbReference>
<dbReference type="Gene3D" id="2.60.40.1120">
    <property type="entry name" value="Carboxypeptidase-like, regulatory domain"/>
    <property type="match status" value="1"/>
</dbReference>
<dbReference type="Pfam" id="PF00593">
    <property type="entry name" value="TonB_dep_Rec_b-barrel"/>
    <property type="match status" value="1"/>
</dbReference>
<dbReference type="InterPro" id="IPR023996">
    <property type="entry name" value="TonB-dep_OMP_SusC/RagA"/>
</dbReference>
<evidence type="ECO:0000259" key="3">
    <source>
        <dbReference type="Pfam" id="PF00593"/>
    </source>
</evidence>
<dbReference type="InterPro" id="IPR023997">
    <property type="entry name" value="TonB-dep_OMP_SusC/RagA_CS"/>
</dbReference>
<dbReference type="InterPro" id="IPR008969">
    <property type="entry name" value="CarboxyPept-like_regulatory"/>
</dbReference>
<comment type="similarity">
    <text evidence="1 2">Belongs to the TonB-dependent receptor family.</text>
</comment>
<keyword evidence="1" id="KW-0812">Transmembrane</keyword>
<dbReference type="NCBIfam" id="TIGR04057">
    <property type="entry name" value="SusC_RagA_signa"/>
    <property type="match status" value="1"/>
</dbReference>
<dbReference type="SUPFAM" id="SSF56935">
    <property type="entry name" value="Porins"/>
    <property type="match status" value="1"/>
</dbReference>
<dbReference type="InterPro" id="IPR012910">
    <property type="entry name" value="Plug_dom"/>
</dbReference>
<dbReference type="PROSITE" id="PS52016">
    <property type="entry name" value="TONB_DEPENDENT_REC_3"/>
    <property type="match status" value="1"/>
</dbReference>
<reference evidence="5 6" key="1">
    <citation type="submission" date="2019-01" db="EMBL/GenBank/DDBJ databases">
        <title>Ancylomarina salipaludis sp. nov., isolated from a salt marsh.</title>
        <authorList>
            <person name="Yoon J.-H."/>
        </authorList>
    </citation>
    <scope>NUCLEOTIDE SEQUENCE [LARGE SCALE GENOMIC DNA]</scope>
    <source>
        <strain evidence="5 6">SHSM-M15</strain>
    </source>
</reference>
<dbReference type="EMBL" id="SAXA01000003">
    <property type="protein sequence ID" value="RXQ96259.1"/>
    <property type="molecule type" value="Genomic_DNA"/>
</dbReference>
<keyword evidence="1" id="KW-0813">Transport</keyword>
<comment type="caution">
    <text evidence="5">The sequence shown here is derived from an EMBL/GenBank/DDBJ whole genome shotgun (WGS) entry which is preliminary data.</text>
</comment>
<dbReference type="Pfam" id="PF13715">
    <property type="entry name" value="CarbopepD_reg_2"/>
    <property type="match status" value="1"/>
</dbReference>
<dbReference type="InterPro" id="IPR000531">
    <property type="entry name" value="Beta-barrel_TonB"/>
</dbReference>
<dbReference type="OrthoDB" id="9768177at2"/>
<feature type="domain" description="TonB-dependent receptor-like beta-barrel" evidence="3">
    <location>
        <begin position="371"/>
        <end position="948"/>
    </location>
</feature>
<evidence type="ECO:0000256" key="2">
    <source>
        <dbReference type="RuleBase" id="RU003357"/>
    </source>
</evidence>
<dbReference type="Pfam" id="PF07715">
    <property type="entry name" value="Plug"/>
    <property type="match status" value="1"/>
</dbReference>
<dbReference type="NCBIfam" id="TIGR04056">
    <property type="entry name" value="OMP_RagA_SusC"/>
    <property type="match status" value="1"/>
</dbReference>
<evidence type="ECO:0000313" key="5">
    <source>
        <dbReference type="EMBL" id="RXQ96259.1"/>
    </source>
</evidence>
<gene>
    <name evidence="5" type="ORF">EO244_05350</name>
</gene>
<protein>
    <submittedName>
        <fullName evidence="5">TonB-dependent receptor</fullName>
    </submittedName>
</protein>
<dbReference type="RefSeq" id="WP_129253620.1">
    <property type="nucleotide sequence ID" value="NZ_SAXA01000003.1"/>
</dbReference>
<proteinExistence type="inferred from homology"/>
<evidence type="ECO:0000313" key="6">
    <source>
        <dbReference type="Proteomes" id="UP000289703"/>
    </source>
</evidence>
<dbReference type="InterPro" id="IPR039426">
    <property type="entry name" value="TonB-dep_rcpt-like"/>
</dbReference>
<sequence>MKKKSLNKSSLFREGFKQSAIVFFLSLMIVLSSQSDVSAASANQKDQDHTITGVVTDSQGLSLPGVSVRISGTTQGTSTDIDGRYTINQLEKGQTLIFSFIGMVSQELDPSTATSFDIVMLDDAQGLEEVVVVGYGSMQRKQITSSVSTVDSESLQKKATTTPMQLLQGKVAGLTISRPSGSDPTASPSIMIRGNTSLRGYASPLIIVNGVEVSSLDIISPEDIETFSVLKDGSAAAIYGSRGTNGVIIITTKEGKEDRATVEYSGYASFEQVYNKPDMLTADEFRALGNKLSKETGDASTDWYDELLQTSRNYTHNIAISGGSSKTKYRASIEHSDVTGIVLESFKKRLNGRININHKAINDRLNVKADLSASQTRYRAPDYGAFSTAVTMNPTHSIYNEDGTYQYFSERFRDNPIASIKNRTSDNAHKILLSSIYADFKIIEGLKLGGRLAWKIEDWNIGEYESRLSERSIENSQEGFAKREAKFSYRDNYELNANYRKQIGKHELSGMVNWTYEKDIYETMLMENRGFATDAFLYNSIESGSFLKDPDQSDYKMDTYKQKVELESYRARLVYSYDNKYMLTGSINREGSSVFGKNNKWGTFFGVSGGWTISEESFMQTIPEIDYLKLRIGYGETGNAGASPYSSLARIGQEFLSYNFRGKPIVAYGLTNNPNPNLGWEKKAEINFGLDFAILDNKIDGSLDVYQRKTSDLLYLLPAALPSAVNDKLLTNIGDLYSEGIELSINTKNIVSEDFSWTTSFNASYNQGKVEKLDLSSGSAFFHVEETSLGSIYKVETGEPLGNFYGKRFDRIDENGNWVFKDLNNNGEMDEGEGDKEIIGNGAPKYHIGLTNSLRYKNFNLDIFFRSALDFDILNHGKMFYENINKFPNSNIYATTGQNGLKDAPQYSDYYLEKGDYIKLENISLSYNFDVKNINYISSARLYVSCSNVFTITKYSGLTPDLEAGGLTPGADRLNFYPVSRTFTIGASIKF</sequence>
<keyword evidence="6" id="KW-1185">Reference proteome</keyword>
<dbReference type="InterPro" id="IPR037066">
    <property type="entry name" value="Plug_dom_sf"/>
</dbReference>
<dbReference type="Gene3D" id="2.170.130.10">
    <property type="entry name" value="TonB-dependent receptor, plug domain"/>
    <property type="match status" value="1"/>
</dbReference>
<keyword evidence="1" id="KW-0998">Cell outer membrane</keyword>
<keyword evidence="5" id="KW-0675">Receptor</keyword>
<comment type="subcellular location">
    <subcellularLocation>
        <location evidence="1">Cell outer membrane</location>
        <topology evidence="1">Multi-pass membrane protein</topology>
    </subcellularLocation>
</comment>
<keyword evidence="1" id="KW-1134">Transmembrane beta strand</keyword>
<evidence type="ECO:0000256" key="1">
    <source>
        <dbReference type="PROSITE-ProRule" id="PRU01360"/>
    </source>
</evidence>
<accession>A0A4Q1JNG8</accession>
<dbReference type="GO" id="GO:0009279">
    <property type="term" value="C:cell outer membrane"/>
    <property type="evidence" value="ECO:0007669"/>
    <property type="project" value="UniProtKB-SubCell"/>
</dbReference>
<dbReference type="Proteomes" id="UP000289703">
    <property type="component" value="Unassembled WGS sequence"/>
</dbReference>
<name>A0A4Q1JNG8_9BACT</name>
<organism evidence="5 6">
    <name type="scientific">Ancylomarina salipaludis</name>
    <dbReference type="NCBI Taxonomy" id="2501299"/>
    <lineage>
        <taxon>Bacteria</taxon>
        <taxon>Pseudomonadati</taxon>
        <taxon>Bacteroidota</taxon>
        <taxon>Bacteroidia</taxon>
        <taxon>Marinilabiliales</taxon>
        <taxon>Marinifilaceae</taxon>
        <taxon>Ancylomarina</taxon>
    </lineage>
</organism>
<keyword evidence="2" id="KW-0798">TonB box</keyword>